<gene>
    <name evidence="1" type="ORF">C3Y92_07245</name>
</gene>
<proteinExistence type="predicted"/>
<dbReference type="EMBL" id="CP026538">
    <property type="protein sequence ID" value="QAZ67035.1"/>
    <property type="molecule type" value="Genomic_DNA"/>
</dbReference>
<dbReference type="KEGG" id="dcb:C3Y92_07245"/>
<organism evidence="1 2">
    <name type="scientific">Solidesulfovibrio carbinolicus</name>
    <dbReference type="NCBI Taxonomy" id="296842"/>
    <lineage>
        <taxon>Bacteria</taxon>
        <taxon>Pseudomonadati</taxon>
        <taxon>Thermodesulfobacteriota</taxon>
        <taxon>Desulfovibrionia</taxon>
        <taxon>Desulfovibrionales</taxon>
        <taxon>Desulfovibrionaceae</taxon>
        <taxon>Solidesulfovibrio</taxon>
    </lineage>
</organism>
<name>A0A4P6HJK6_9BACT</name>
<protein>
    <submittedName>
        <fullName evidence="1">DUF1320 domain-containing protein</fullName>
    </submittedName>
</protein>
<dbReference type="RefSeq" id="WP_129351209.1">
    <property type="nucleotide sequence ID" value="NZ_CP026538.1"/>
</dbReference>
<dbReference type="AlphaFoldDB" id="A0A4P6HJK6"/>
<dbReference type="InterPro" id="IPR009752">
    <property type="entry name" value="Phage_Mu_GpJ"/>
</dbReference>
<dbReference type="Proteomes" id="UP000293296">
    <property type="component" value="Chromosome"/>
</dbReference>
<evidence type="ECO:0000313" key="1">
    <source>
        <dbReference type="EMBL" id="QAZ67035.1"/>
    </source>
</evidence>
<sequence>MYATLDDMTAAFGLDELVAITDRDHADAVDVPLVDAALLRASSEADSYLARRYPVPIASPVPPVLVAAVCDIARYRLTGGPASETDPILERYRQAIKWLERVADGKADLPGQSLPGQGSTAGVAFSTGRRVFDRRPVVEDEA</sequence>
<accession>A0A4P6HJK6</accession>
<keyword evidence="2" id="KW-1185">Reference proteome</keyword>
<dbReference type="Pfam" id="PF07030">
    <property type="entry name" value="Phage_Mu_Gp36"/>
    <property type="match status" value="1"/>
</dbReference>
<dbReference type="OrthoDB" id="9805172at2"/>
<reference evidence="1 2" key="1">
    <citation type="submission" date="2018-02" db="EMBL/GenBank/DDBJ databases">
        <title>Genome sequence of Desulfovibrio carbinolicus DSM 3852.</title>
        <authorList>
            <person name="Wilbanks E."/>
            <person name="Skennerton C.T."/>
            <person name="Orphan V.J."/>
        </authorList>
    </citation>
    <scope>NUCLEOTIDE SEQUENCE [LARGE SCALE GENOMIC DNA]</scope>
    <source>
        <strain evidence="1 2">DSM 3852</strain>
    </source>
</reference>
<evidence type="ECO:0000313" key="2">
    <source>
        <dbReference type="Proteomes" id="UP000293296"/>
    </source>
</evidence>